<evidence type="ECO:0000313" key="2">
    <source>
        <dbReference type="Proteomes" id="UP000243579"/>
    </source>
</evidence>
<dbReference type="Proteomes" id="UP000243579">
    <property type="component" value="Unassembled WGS sequence"/>
</dbReference>
<reference evidence="1 2" key="1">
    <citation type="journal article" date="2014" name="Genome Biol. Evol.">
        <title>The secreted proteins of Achlya hypogyna and Thraustotheca clavata identify the ancestral oomycete secretome and reveal gene acquisitions by horizontal gene transfer.</title>
        <authorList>
            <person name="Misner I."/>
            <person name="Blouin N."/>
            <person name="Leonard G."/>
            <person name="Richards T.A."/>
            <person name="Lane C.E."/>
        </authorList>
    </citation>
    <scope>NUCLEOTIDE SEQUENCE [LARGE SCALE GENOMIC DNA]</scope>
    <source>
        <strain evidence="1 2">ATCC 48635</strain>
    </source>
</reference>
<proteinExistence type="predicted"/>
<name>A0A1V9ZTE8_ACHHY</name>
<sequence length="406" mass="45222">METLLQSISASLAADALLQDHAFEDVERPDEYPTHADKPPPLPPLLPAPTVASREERLFELFTSFAIQTSSDDPTCIRLGSVIKLLQQCRIVKDTVATSSTPQKEQPTPLVALTIRDVEMLVSKLMKTKTTSSKLSYDNFLKFMWAVACQAHPAAAPSQAFKYIIDQCIQAPRTTKSRCIASVDEPLAVARKLLGTFETSLLEIFSYYALPPEAKHAMDRKPHLGARREGFYWSYPNALTFLRKYGLSPYITGTGFAHVYVDSLVKVDDVSRRLTYEGFCRLLVRVALRLTKSPDATLRLKALFQVMWLHCSAAKPGDPGSAQICGARDHVATGQALVKNAESQLFAATFLKMWRRDHLMDYMTQMYPPPPSTQMPMKLAMNEVLAAAPGHSVYHLTEAQNKVLTT</sequence>
<gene>
    <name evidence="1" type="ORF">ACHHYP_01495</name>
</gene>
<dbReference type="EMBL" id="JNBR01000011">
    <property type="protein sequence ID" value="OQS01277.1"/>
    <property type="molecule type" value="Genomic_DNA"/>
</dbReference>
<comment type="caution">
    <text evidence="1">The sequence shown here is derived from an EMBL/GenBank/DDBJ whole genome shotgun (WGS) entry which is preliminary data.</text>
</comment>
<dbReference type="OrthoDB" id="64117at2759"/>
<accession>A0A1V9ZTE8</accession>
<protein>
    <submittedName>
        <fullName evidence="1">Uncharacterized protein</fullName>
    </submittedName>
</protein>
<organism evidence="1 2">
    <name type="scientific">Achlya hypogyna</name>
    <name type="common">Oomycete</name>
    <name type="synonym">Protoachlya hypogyna</name>
    <dbReference type="NCBI Taxonomy" id="1202772"/>
    <lineage>
        <taxon>Eukaryota</taxon>
        <taxon>Sar</taxon>
        <taxon>Stramenopiles</taxon>
        <taxon>Oomycota</taxon>
        <taxon>Saprolegniomycetes</taxon>
        <taxon>Saprolegniales</taxon>
        <taxon>Achlyaceae</taxon>
        <taxon>Achlya</taxon>
    </lineage>
</organism>
<keyword evidence="2" id="KW-1185">Reference proteome</keyword>
<dbReference type="AlphaFoldDB" id="A0A1V9ZTE8"/>
<evidence type="ECO:0000313" key="1">
    <source>
        <dbReference type="EMBL" id="OQS01277.1"/>
    </source>
</evidence>